<name>A0A367IJY2_RHIST</name>
<accession>A0A367IJY2</accession>
<reference evidence="2 3" key="1">
    <citation type="journal article" date="2018" name="G3 (Bethesda)">
        <title>Phylogenetic and Phylogenomic Definition of Rhizopus Species.</title>
        <authorList>
            <person name="Gryganskyi A.P."/>
            <person name="Golan J."/>
            <person name="Dolatabadi S."/>
            <person name="Mondo S."/>
            <person name="Robb S."/>
            <person name="Idnurm A."/>
            <person name="Muszewska A."/>
            <person name="Steczkiewicz K."/>
            <person name="Masonjones S."/>
            <person name="Liao H.L."/>
            <person name="Gajdeczka M.T."/>
            <person name="Anike F."/>
            <person name="Vuek A."/>
            <person name="Anishchenko I.M."/>
            <person name="Voigt K."/>
            <person name="de Hoog G.S."/>
            <person name="Smith M.E."/>
            <person name="Heitman J."/>
            <person name="Vilgalys R."/>
            <person name="Stajich J.E."/>
        </authorList>
    </citation>
    <scope>NUCLEOTIDE SEQUENCE [LARGE SCALE GENOMIC DNA]</scope>
    <source>
        <strain evidence="2 3">LSU 92-RS-03</strain>
    </source>
</reference>
<dbReference type="Pfam" id="PF01370">
    <property type="entry name" value="Epimerase"/>
    <property type="match status" value="1"/>
</dbReference>
<keyword evidence="3" id="KW-1185">Reference proteome</keyword>
<evidence type="ECO:0000259" key="1">
    <source>
        <dbReference type="Pfam" id="PF01370"/>
    </source>
</evidence>
<dbReference type="Proteomes" id="UP000253551">
    <property type="component" value="Unassembled WGS sequence"/>
</dbReference>
<evidence type="ECO:0000313" key="3">
    <source>
        <dbReference type="Proteomes" id="UP000253551"/>
    </source>
</evidence>
<organism evidence="2 3">
    <name type="scientific">Rhizopus stolonifer</name>
    <name type="common">Rhizopus nigricans</name>
    <dbReference type="NCBI Taxonomy" id="4846"/>
    <lineage>
        <taxon>Eukaryota</taxon>
        <taxon>Fungi</taxon>
        <taxon>Fungi incertae sedis</taxon>
        <taxon>Mucoromycota</taxon>
        <taxon>Mucoromycotina</taxon>
        <taxon>Mucoromycetes</taxon>
        <taxon>Mucorales</taxon>
        <taxon>Mucorineae</taxon>
        <taxon>Rhizopodaceae</taxon>
        <taxon>Rhizopus</taxon>
    </lineage>
</organism>
<dbReference type="STRING" id="4846.A0A367IJY2"/>
<dbReference type="Gene3D" id="3.40.50.720">
    <property type="entry name" value="NAD(P)-binding Rossmann-like Domain"/>
    <property type="match status" value="1"/>
</dbReference>
<gene>
    <name evidence="2" type="ORF">CU098_003768</name>
</gene>
<sequence length="285" mass="32733">MSFDYVFNFAGETKTGQDEEIYQGRILDLSVHCAQEAAKHDVKLFMEMSTAQVYEDSVEPSTESSEIKPWTDVAKYKYKAEKELMAIEGLNLLIVRPALVYGPGALSGLTTRLILGRIHKYLNDNMKCFWSKDLKLNTVHVRDVSKACWHLAEWYVDHHESDEIPIFNLRVVNEHLESIFNIGVKYHNHLVSTLAKIDLAAVVEGENEKHLGPWEELLEENEVKSTPLTPFIKKDDFHDHSLSIDGSKIEQTGFDYQIPTITDENLIEIIEEFKALNLWPKNDIQ</sequence>
<dbReference type="AlphaFoldDB" id="A0A367IJY2"/>
<dbReference type="SUPFAM" id="SSF51735">
    <property type="entry name" value="NAD(P)-binding Rossmann-fold domains"/>
    <property type="match status" value="1"/>
</dbReference>
<dbReference type="PANTHER" id="PTHR43245:SF11">
    <property type="entry name" value="LD23561P"/>
    <property type="match status" value="1"/>
</dbReference>
<protein>
    <recommendedName>
        <fullName evidence="1">NAD-dependent epimerase/dehydratase domain-containing protein</fullName>
    </recommendedName>
</protein>
<dbReference type="InterPro" id="IPR050177">
    <property type="entry name" value="Lipid_A_modif_metabolic_enz"/>
</dbReference>
<evidence type="ECO:0000313" key="2">
    <source>
        <dbReference type="EMBL" id="RCH77992.1"/>
    </source>
</evidence>
<feature type="domain" description="NAD-dependent epimerase/dehydratase" evidence="1">
    <location>
        <begin position="3"/>
        <end position="158"/>
    </location>
</feature>
<dbReference type="InterPro" id="IPR036291">
    <property type="entry name" value="NAD(P)-bd_dom_sf"/>
</dbReference>
<dbReference type="InterPro" id="IPR001509">
    <property type="entry name" value="Epimerase_deHydtase"/>
</dbReference>
<comment type="caution">
    <text evidence="2">The sequence shown here is derived from an EMBL/GenBank/DDBJ whole genome shotgun (WGS) entry which is preliminary data.</text>
</comment>
<dbReference type="OrthoDB" id="16464at2759"/>
<dbReference type="PANTHER" id="PTHR43245">
    <property type="entry name" value="BIFUNCTIONAL POLYMYXIN RESISTANCE PROTEIN ARNA"/>
    <property type="match status" value="1"/>
</dbReference>
<dbReference type="EMBL" id="PJQM01007571">
    <property type="protein sequence ID" value="RCH77992.1"/>
    <property type="molecule type" value="Genomic_DNA"/>
</dbReference>
<proteinExistence type="predicted"/>